<dbReference type="Proteomes" id="UP000199698">
    <property type="component" value="Unassembled WGS sequence"/>
</dbReference>
<name>A0A1C4BTS4_9GAMM</name>
<dbReference type="OrthoDB" id="9807829at2"/>
<protein>
    <submittedName>
        <fullName evidence="1">Uncharacterized protein</fullName>
    </submittedName>
</protein>
<accession>A0A1C4BTS4</accession>
<dbReference type="EMBL" id="FMBA01000025">
    <property type="protein sequence ID" value="SCC10152.1"/>
    <property type="molecule type" value="Genomic_DNA"/>
</dbReference>
<reference evidence="2" key="1">
    <citation type="submission" date="2016-08" db="EMBL/GenBank/DDBJ databases">
        <authorList>
            <person name="Varghese N."/>
            <person name="Submissions Spin"/>
        </authorList>
    </citation>
    <scope>NUCLEOTIDE SEQUENCE [LARGE SCALE GENOMIC DNA]</scope>
    <source>
        <strain evidence="2">R-53144</strain>
    </source>
</reference>
<evidence type="ECO:0000313" key="2">
    <source>
        <dbReference type="Proteomes" id="UP000199698"/>
    </source>
</evidence>
<organism evidence="1 2">
    <name type="scientific">Gilliamella intestini</name>
    <dbReference type="NCBI Taxonomy" id="1798183"/>
    <lineage>
        <taxon>Bacteria</taxon>
        <taxon>Pseudomonadati</taxon>
        <taxon>Pseudomonadota</taxon>
        <taxon>Gammaproteobacteria</taxon>
        <taxon>Orbales</taxon>
        <taxon>Orbaceae</taxon>
        <taxon>Gilliamella</taxon>
    </lineage>
</organism>
<dbReference type="RefSeq" id="WP_091123575.1">
    <property type="nucleotide sequence ID" value="NZ_FMBA01000025.1"/>
</dbReference>
<keyword evidence="2" id="KW-1185">Reference proteome</keyword>
<evidence type="ECO:0000313" key="1">
    <source>
        <dbReference type="EMBL" id="SCC10152.1"/>
    </source>
</evidence>
<sequence>MHYYFRHKAQGTRHKQTYVLNLSNNPIRRVFTQNLFISSKLSLKSPKTALLVLALLLLSSSWNVQANSKKVRAGNRSDAIIMLSPVIDYVRPALSSGDGRFAGPVDIWDPDHGFLVKPADRSSYDLNFPTTGAHNLYFDLLITGIEPEELTWEPVTHEGITATVTNVVAEDWWIPDGDRGVVARVKLTGPEARNQWKNPHPSPIVKPRLPQTFELVGRDRKGNEVIKYGFVLKQWFVLRVNGDRDYSDHLAWCRSLGYSMPRVRDLTNAKCGVDGRDFPCVNNIDGATPSSSGDHYKRHIGAGFFTEWGYVSSYRDAYCCGYSFFWTSDATGSSDFLIDSSGLTGSSHFLIDSDNGSVINSKPSNSRNVLCTAP</sequence>
<proteinExistence type="predicted"/>
<gene>
    <name evidence="1" type="ORF">GA0061080_10257</name>
</gene>
<dbReference type="AlphaFoldDB" id="A0A1C4BTS4"/>